<name>A0A8B7NIG2_HYAAZ</name>
<accession>A0A8B7NIG2</accession>
<dbReference type="GeneID" id="108670464"/>
<dbReference type="KEGG" id="hazt:108670464"/>
<gene>
    <name evidence="3" type="primary">LOC108670464</name>
</gene>
<dbReference type="OrthoDB" id="6373064at2759"/>
<proteinExistence type="predicted"/>
<feature type="region of interest" description="Disordered" evidence="1">
    <location>
        <begin position="257"/>
        <end position="290"/>
    </location>
</feature>
<dbReference type="RefSeq" id="XP_018013432.1">
    <property type="nucleotide sequence ID" value="XM_018157943.2"/>
</dbReference>
<feature type="compositionally biased region" description="Acidic residues" evidence="1">
    <location>
        <begin position="159"/>
        <end position="170"/>
    </location>
</feature>
<reference evidence="3" key="1">
    <citation type="submission" date="2025-08" db="UniProtKB">
        <authorList>
            <consortium name="RefSeq"/>
        </authorList>
    </citation>
    <scope>IDENTIFICATION</scope>
    <source>
        <tissue evidence="3">Whole organism</tissue>
    </source>
</reference>
<keyword evidence="2" id="KW-1185">Reference proteome</keyword>
<organism evidence="2 3">
    <name type="scientific">Hyalella azteca</name>
    <name type="common">Amphipod</name>
    <dbReference type="NCBI Taxonomy" id="294128"/>
    <lineage>
        <taxon>Eukaryota</taxon>
        <taxon>Metazoa</taxon>
        <taxon>Ecdysozoa</taxon>
        <taxon>Arthropoda</taxon>
        <taxon>Crustacea</taxon>
        <taxon>Multicrustacea</taxon>
        <taxon>Malacostraca</taxon>
        <taxon>Eumalacostraca</taxon>
        <taxon>Peracarida</taxon>
        <taxon>Amphipoda</taxon>
        <taxon>Senticaudata</taxon>
        <taxon>Talitrida</taxon>
        <taxon>Talitroidea</taxon>
        <taxon>Hyalellidae</taxon>
        <taxon>Hyalella</taxon>
    </lineage>
</organism>
<evidence type="ECO:0000256" key="1">
    <source>
        <dbReference type="SAM" id="MobiDB-lite"/>
    </source>
</evidence>
<protein>
    <submittedName>
        <fullName evidence="3">Uncharacterized protein LOC108670464 isoform X1</fullName>
    </submittedName>
</protein>
<dbReference type="Proteomes" id="UP000694843">
    <property type="component" value="Unplaced"/>
</dbReference>
<dbReference type="AlphaFoldDB" id="A0A8B7NIG2"/>
<feature type="region of interest" description="Disordered" evidence="1">
    <location>
        <begin position="159"/>
        <end position="182"/>
    </location>
</feature>
<evidence type="ECO:0000313" key="2">
    <source>
        <dbReference type="Proteomes" id="UP000694843"/>
    </source>
</evidence>
<sequence length="518" mass="58059">MGSCLCCWYWCQQPRPLTATELLVAASFNTAVRRISRVNSDDSLDGDPNYNTFIAPPPTGPCPTLSKPYYSSERLVWQKDDKNNTEMMALVKPLQRHQEQVKISTRFSERDTLQMASKEVQQEYHSNGEYHCQKLLYHCDDDEGDDSSGITEMIIPVENTDDIEDYDDGDDSRQGKSPDDPYDECFGSIIVSTRRINDKSASILLTQLRGVPWVGSSDGLSVEVKVLNTSYKAHWVFLPNAKGAEIPVQREVTVKLSKHHTKSRADDHVKSNSSIKSFSSSSSLTDEPSGKKNHHVVLVTVWSGCRDHPRYSAIGHALVPLKVEDNNLPRIIGLFGHTKIHDELGSLEVSLISSSVSSSRSTGTRGLLLKVLRSHGLVKPNFHWIAKKASKTLHDKDRTDVWCSIALWIAGEKVSKEVTTKMPMPLTCDPNFAASYTFFVPKQEQHRACIVIKVHCGRSIHEVTIGRLVLGPLLYLGTYDHPPLVQGESISPRPVTLSHWGRSLNTHYPVTAWHRLRL</sequence>
<feature type="compositionally biased region" description="Low complexity" evidence="1">
    <location>
        <begin position="271"/>
        <end position="287"/>
    </location>
</feature>
<evidence type="ECO:0000313" key="3">
    <source>
        <dbReference type="RefSeq" id="XP_018013432.1"/>
    </source>
</evidence>